<evidence type="ECO:0000313" key="1">
    <source>
        <dbReference type="EMBL" id="AQK67991.1"/>
    </source>
</evidence>
<dbReference type="AlphaFoldDB" id="A0A1D6GZ10"/>
<accession>A0A1D6GZ10</accession>
<name>A0A1D6GZ10_MAIZE</name>
<dbReference type="EMBL" id="CM000781">
    <property type="protein sequence ID" value="AQK67991.1"/>
    <property type="molecule type" value="Genomic_DNA"/>
</dbReference>
<gene>
    <name evidence="2" type="ORF">ZEAMMB73_Zm00001d010092</name>
    <name evidence="1" type="ORF">ZEAMMB73_Zm00001d015066</name>
</gene>
<proteinExistence type="predicted"/>
<dbReference type="EMBL" id="CM000784">
    <property type="protein sequence ID" value="AQK93411.1"/>
    <property type="molecule type" value="Genomic_DNA"/>
</dbReference>
<evidence type="ECO:0000313" key="2">
    <source>
        <dbReference type="EMBL" id="AQK93411.1"/>
    </source>
</evidence>
<protein>
    <submittedName>
        <fullName evidence="2">Uncharacterized protein</fullName>
    </submittedName>
</protein>
<reference evidence="2" key="1">
    <citation type="submission" date="2015-12" db="EMBL/GenBank/DDBJ databases">
        <title>Update maize B73 reference genome by single molecule sequencing technologies.</title>
        <authorList>
            <consortium name="Maize Genome Sequencing Project"/>
            <person name="Ware D."/>
        </authorList>
    </citation>
    <scope>NUCLEOTIDE SEQUENCE</scope>
    <source>
        <tissue evidence="2">Seedling</tissue>
    </source>
</reference>
<organism evidence="2">
    <name type="scientific">Zea mays</name>
    <name type="common">Maize</name>
    <dbReference type="NCBI Taxonomy" id="4577"/>
    <lineage>
        <taxon>Eukaryota</taxon>
        <taxon>Viridiplantae</taxon>
        <taxon>Streptophyta</taxon>
        <taxon>Embryophyta</taxon>
        <taxon>Tracheophyta</taxon>
        <taxon>Spermatophyta</taxon>
        <taxon>Magnoliopsida</taxon>
        <taxon>Liliopsida</taxon>
        <taxon>Poales</taxon>
        <taxon>Poaceae</taxon>
        <taxon>PACMAD clade</taxon>
        <taxon>Panicoideae</taxon>
        <taxon>Andropogonodae</taxon>
        <taxon>Andropogoneae</taxon>
        <taxon>Tripsacinae</taxon>
        <taxon>Zea</taxon>
    </lineage>
</organism>
<sequence>MSSSSMWARALHSSSSPYAPMGSVNPSADMVLNANELIMRIFVGKGHNTSHAHMTLEAHGSF</sequence>